<keyword evidence="4" id="KW-1185">Reference proteome</keyword>
<dbReference type="Gene3D" id="2.40.30.170">
    <property type="match status" value="1"/>
</dbReference>
<protein>
    <submittedName>
        <fullName evidence="3">HlyD family secretion protein</fullName>
    </submittedName>
</protein>
<dbReference type="AlphaFoldDB" id="A0A1I6NWP8"/>
<evidence type="ECO:0000256" key="1">
    <source>
        <dbReference type="SAM" id="Phobius"/>
    </source>
</evidence>
<evidence type="ECO:0000259" key="2">
    <source>
        <dbReference type="Pfam" id="PF25881"/>
    </source>
</evidence>
<dbReference type="STRING" id="593133.SAMN04488006_0668"/>
<accession>A0A1I6NWP8</accession>
<feature type="domain" description="YbhG-like alpha-helical hairpin" evidence="2">
    <location>
        <begin position="85"/>
        <end position="198"/>
    </location>
</feature>
<reference evidence="4" key="1">
    <citation type="submission" date="2016-10" db="EMBL/GenBank/DDBJ databases">
        <authorList>
            <person name="Varghese N."/>
            <person name="Submissions S."/>
        </authorList>
    </citation>
    <scope>NUCLEOTIDE SEQUENCE [LARGE SCALE GENOMIC DNA]</scope>
    <source>
        <strain evidence="4">DSM 24450</strain>
    </source>
</reference>
<name>A0A1I6NWP8_9FLAO</name>
<dbReference type="RefSeq" id="WP_090222618.1">
    <property type="nucleotide sequence ID" value="NZ_FOZP01000001.1"/>
</dbReference>
<dbReference type="Gene3D" id="2.40.50.100">
    <property type="match status" value="1"/>
</dbReference>
<keyword evidence="1" id="KW-0472">Membrane</keyword>
<gene>
    <name evidence="3" type="ORF">SAMN04488006_0668</name>
</gene>
<keyword evidence="1" id="KW-0812">Transmembrane</keyword>
<evidence type="ECO:0000313" key="4">
    <source>
        <dbReference type="Proteomes" id="UP000199312"/>
    </source>
</evidence>
<keyword evidence="1" id="KW-1133">Transmembrane helix</keyword>
<dbReference type="InterPro" id="IPR059052">
    <property type="entry name" value="HH_YbhG-like"/>
</dbReference>
<dbReference type="PANTHER" id="PTHR30438">
    <property type="entry name" value="36 KDA ANTIGEN-RELATED"/>
    <property type="match status" value="1"/>
</dbReference>
<dbReference type="OrthoDB" id="9806939at2"/>
<organism evidence="3 4">
    <name type="scientific">Lutibacter maritimus</name>
    <dbReference type="NCBI Taxonomy" id="593133"/>
    <lineage>
        <taxon>Bacteria</taxon>
        <taxon>Pseudomonadati</taxon>
        <taxon>Bacteroidota</taxon>
        <taxon>Flavobacteriia</taxon>
        <taxon>Flavobacteriales</taxon>
        <taxon>Flavobacteriaceae</taxon>
        <taxon>Lutibacter</taxon>
    </lineage>
</organism>
<dbReference type="SUPFAM" id="SSF111369">
    <property type="entry name" value="HlyD-like secretion proteins"/>
    <property type="match status" value="1"/>
</dbReference>
<sequence length="330" mass="36472">MRNPKFIKSLISIVIIAILVLSGVWFISKPKALVLQGRIEAKEIYLSAKIPTRINSFQVKEGESVVKGQLLATLTSPEIMAKEQQALALREAANAQKNKATNGARVEEIRAAKSVYEKATAAANVMKKTFARMENLFKDGVISEQQRDEVFAKKEVAIKDQEAALSMYQMAMKGARNEDIDAATALVKQADGALSELEGYKNERNIVSPIDAEVLNFLPEEGELIGAGYPVVHLVDLANSYAVLNIKETSLSNFKKDAIFEATIPALDNKKVKFRIYYIAALADYATWNATKATGDFDVRTFEIKAVPVSKEVDLRPGMSILIDYSQFDE</sequence>
<feature type="transmembrane region" description="Helical" evidence="1">
    <location>
        <begin position="6"/>
        <end position="28"/>
    </location>
</feature>
<dbReference type="Proteomes" id="UP000199312">
    <property type="component" value="Unassembled WGS sequence"/>
</dbReference>
<dbReference type="EMBL" id="FOZP01000001">
    <property type="protein sequence ID" value="SFS32396.1"/>
    <property type="molecule type" value="Genomic_DNA"/>
</dbReference>
<evidence type="ECO:0000313" key="3">
    <source>
        <dbReference type="EMBL" id="SFS32396.1"/>
    </source>
</evidence>
<dbReference type="PANTHER" id="PTHR30438:SF1">
    <property type="entry name" value="36 KDA ANTIGEN"/>
    <property type="match status" value="1"/>
</dbReference>
<proteinExistence type="predicted"/>
<dbReference type="Pfam" id="PF25881">
    <property type="entry name" value="HH_YBHG"/>
    <property type="match status" value="1"/>
</dbReference>